<organism evidence="2">
    <name type="scientific">Trypanosoma congolense (strain IL3000)</name>
    <dbReference type="NCBI Taxonomy" id="1068625"/>
    <lineage>
        <taxon>Eukaryota</taxon>
        <taxon>Discoba</taxon>
        <taxon>Euglenozoa</taxon>
        <taxon>Kinetoplastea</taxon>
        <taxon>Metakinetoplastina</taxon>
        <taxon>Trypanosomatida</taxon>
        <taxon>Trypanosomatidae</taxon>
        <taxon>Trypanosoma</taxon>
        <taxon>Nannomonas</taxon>
    </lineage>
</organism>
<keyword evidence="1" id="KW-1133">Transmembrane helix</keyword>
<keyword evidence="1" id="KW-0812">Transmembrane</keyword>
<feature type="transmembrane region" description="Helical" evidence="1">
    <location>
        <begin position="20"/>
        <end position="44"/>
    </location>
</feature>
<dbReference type="EMBL" id="HE575316">
    <property type="protein sequence ID" value="CCC89828.1"/>
    <property type="molecule type" value="Genomic_DNA"/>
</dbReference>
<feature type="transmembrane region" description="Helical" evidence="1">
    <location>
        <begin position="125"/>
        <end position="149"/>
    </location>
</feature>
<keyword evidence="1" id="KW-0472">Membrane</keyword>
<evidence type="ECO:0000313" key="2">
    <source>
        <dbReference type="EMBL" id="CCC89828.1"/>
    </source>
</evidence>
<evidence type="ECO:0000256" key="1">
    <source>
        <dbReference type="SAM" id="Phobius"/>
    </source>
</evidence>
<reference evidence="2" key="1">
    <citation type="journal article" date="2012" name="Proc. Natl. Acad. Sci. U.S.A.">
        <title>Antigenic diversity is generated by distinct evolutionary mechanisms in African trypanosome species.</title>
        <authorList>
            <person name="Jackson A.P."/>
            <person name="Berry A."/>
            <person name="Aslett M."/>
            <person name="Allison H.C."/>
            <person name="Burton P."/>
            <person name="Vavrova-Anderson J."/>
            <person name="Brown R."/>
            <person name="Browne H."/>
            <person name="Corton N."/>
            <person name="Hauser H."/>
            <person name="Gamble J."/>
            <person name="Gilderthorp R."/>
            <person name="Marcello L."/>
            <person name="McQuillan J."/>
            <person name="Otto T.D."/>
            <person name="Quail M.A."/>
            <person name="Sanders M.J."/>
            <person name="van Tonder A."/>
            <person name="Ginger M.L."/>
            <person name="Field M.C."/>
            <person name="Barry J.D."/>
            <person name="Hertz-Fowler C."/>
            <person name="Berriman M."/>
        </authorList>
    </citation>
    <scope>NUCLEOTIDE SEQUENCE</scope>
    <source>
        <strain evidence="2">IL3000</strain>
    </source>
</reference>
<name>G0UKC3_TRYCI</name>
<gene>
    <name evidence="2" type="ORF">TCIL3000_3_2610</name>
</gene>
<sequence length="152" mass="18019">MVLLYFVTKSCRLGHQKSCVVFLICYYFLLFIRSVYIYLFIFLLPAGHRTNIFPFHHGQLWSNTFYPLLLLNCCAAPLCLFCVRSVWCDSFLLSFYLSLGIVPYHKPHKTSFLPSSSHLFFPFDFSHLFLQHLMCFFFFLFVFFPLLFLNAS</sequence>
<feature type="transmembrane region" description="Helical" evidence="1">
    <location>
        <begin position="64"/>
        <end position="83"/>
    </location>
</feature>
<feature type="transmembrane region" description="Helical" evidence="1">
    <location>
        <begin position="90"/>
        <end position="105"/>
    </location>
</feature>
<proteinExistence type="predicted"/>
<accession>G0UKC3</accession>
<dbReference type="VEuPathDB" id="TriTrypDB:TcIL3000_3_2610"/>
<dbReference type="AlphaFoldDB" id="G0UKC3"/>
<protein>
    <submittedName>
        <fullName evidence="2">Uncharacterized protein TCIL3000_3_2610</fullName>
    </submittedName>
</protein>